<name>A0ABY4VAP4_9GAMM</name>
<keyword evidence="1" id="KW-0732">Signal</keyword>
<proteinExistence type="predicted"/>
<evidence type="ECO:0000256" key="1">
    <source>
        <dbReference type="SAM" id="SignalP"/>
    </source>
</evidence>
<dbReference type="Proteomes" id="UP001055658">
    <property type="component" value="Chromosome"/>
</dbReference>
<gene>
    <name evidence="2" type="ORF">MJO52_12765</name>
</gene>
<reference evidence="2" key="1">
    <citation type="submission" date="2022-02" db="EMBL/GenBank/DDBJ databases">
        <title>Coral-associated bacteria.</title>
        <authorList>
            <person name="Tang K."/>
            <person name="Wang X."/>
        </authorList>
    </citation>
    <scope>NUCLEOTIDE SEQUENCE</scope>
    <source>
        <strain evidence="2">SCSIO 43006</strain>
    </source>
</reference>
<organism evidence="2 3">
    <name type="scientific">Microbulbifer variabilis</name>
    <dbReference type="NCBI Taxonomy" id="266805"/>
    <lineage>
        <taxon>Bacteria</taxon>
        <taxon>Pseudomonadati</taxon>
        <taxon>Pseudomonadota</taxon>
        <taxon>Gammaproteobacteria</taxon>
        <taxon>Cellvibrionales</taxon>
        <taxon>Microbulbiferaceae</taxon>
        <taxon>Microbulbifer</taxon>
    </lineage>
</organism>
<sequence>MNMKSVLILVALFFVAPMAQAYKDFKCKVIDSVTLEKDGTLSRVSNVAKGKRDKEFIVNRQTGQITGGGFVNTMSGQMPTVYNYLPQENGFKAVTIYKPHFTVDYLEISEYVSGDKKPFFYKGAWGEMVSGVCVYF</sequence>
<dbReference type="RefSeq" id="WP_252082040.1">
    <property type="nucleotide sequence ID" value="NZ_CP092418.1"/>
</dbReference>
<accession>A0ABY4VAP4</accession>
<feature type="signal peptide" evidence="1">
    <location>
        <begin position="1"/>
        <end position="21"/>
    </location>
</feature>
<evidence type="ECO:0000313" key="3">
    <source>
        <dbReference type="Proteomes" id="UP001055658"/>
    </source>
</evidence>
<feature type="chain" id="PRO_5046643292" evidence="1">
    <location>
        <begin position="22"/>
        <end position="136"/>
    </location>
</feature>
<evidence type="ECO:0000313" key="2">
    <source>
        <dbReference type="EMBL" id="USD19950.1"/>
    </source>
</evidence>
<dbReference type="EMBL" id="CP092418">
    <property type="protein sequence ID" value="USD19950.1"/>
    <property type="molecule type" value="Genomic_DNA"/>
</dbReference>
<keyword evidence="3" id="KW-1185">Reference proteome</keyword>
<protein>
    <submittedName>
        <fullName evidence="2">Uncharacterized protein</fullName>
    </submittedName>
</protein>